<feature type="repeat" description="NHL" evidence="2">
    <location>
        <begin position="470"/>
        <end position="506"/>
    </location>
</feature>
<protein>
    <submittedName>
        <fullName evidence="3">SBBP repeat-containing protein</fullName>
    </submittedName>
</protein>
<dbReference type="PROSITE" id="PS51125">
    <property type="entry name" value="NHL"/>
    <property type="match status" value="7"/>
</dbReference>
<sequence>MLRFLANKRISLFIIICIIFSLFSLSFQRVYAAESSRYFPDTDKTVSGKFLDYWNNNGGLPVYGYPITNAQVEIDPETNKSFLIQWFERARFELHPEFAGTRFEVLLGLLGKDLRREALAVDPDFFPAGKIFDPSRPKEQQWYLPETGHNLRFGFLQYWLDNGGLERFGYPISEEHPETDPETGKVYISQWFERARFEYHPENKAPYDILLGLLGNQIKAPKTKAEFMWKIGGGFNRFFSPGGIAVDTQDNVYITDQLSKRVFKYDSIGLIQAKWGLEGDHNGQFNAVAAIAADQKGNIFVPAIGSSTIAKFDSFGNFLLKWTDLGTGTPVSYDLSGQAGIATDSLGNVYVADSIGNSILKFDGNGKFLLKWGTYGSGNGQLNMPWSLAIDKQDRVYVAEIYNHRVQKFDNNGLYLSKLDLESRPFDRTNSAYSLAVSQVGELYIADGATNRILKYDDKGQLLKSWGAQGGQNGQFNAPTGIALDSKGNVYVSDLYNYRVQKFDSNGNFLLKWGNALNGDGQFNPDFIGGPTGIAVNRQGNIYVGDAGNHSIQKFDYAGRFLFSFGSKGTGAGQFDYDPGTPCTRLSIAIDPLGYIYVADCGNYRIQKFDSAGNFLLMWGKQGTADGEFGGIIYPGGPYGIAVDSKGNVYVADRGNARIQVFDSNGHFLYKWGNAGLQNGEFAYPYSISIDSADNVFVTDDLRIQKFDSKGHFLTKFGNGGNSITVDSKGNLYVAGTSNGRIWKFDNDGHFLLDWGSEGSADGQFSLPEAIAVDNFDNAYIADTRNNRIQKFSLH</sequence>
<evidence type="ECO:0000313" key="4">
    <source>
        <dbReference type="EMBL" id="WJW67687.1"/>
    </source>
</evidence>
<dbReference type="PANTHER" id="PTHR24104:SF25">
    <property type="entry name" value="PROTEIN LIN-41"/>
    <property type="match status" value="1"/>
</dbReference>
<dbReference type="InterPro" id="IPR050952">
    <property type="entry name" value="TRIM-NHL_E3_ligases"/>
</dbReference>
<dbReference type="InterPro" id="IPR001258">
    <property type="entry name" value="NHL_repeat"/>
</dbReference>
<keyword evidence="6" id="KW-1185">Reference proteome</keyword>
<organism evidence="3 5">
    <name type="scientific">Candidatus Chlorohelix allophototropha</name>
    <dbReference type="NCBI Taxonomy" id="3003348"/>
    <lineage>
        <taxon>Bacteria</taxon>
        <taxon>Bacillati</taxon>
        <taxon>Chloroflexota</taxon>
        <taxon>Chloroflexia</taxon>
        <taxon>Candidatus Chloroheliales</taxon>
        <taxon>Candidatus Chloroheliaceae</taxon>
        <taxon>Candidatus Chlorohelix</taxon>
    </lineage>
</organism>
<reference evidence="4" key="2">
    <citation type="journal article" date="2024" name="Nature">
        <title>Anoxygenic phototroph of the Chloroflexota uses a type I reaction centre.</title>
        <authorList>
            <person name="Tsuji J.M."/>
            <person name="Shaw N.A."/>
            <person name="Nagashima S."/>
            <person name="Venkiteswaran J.J."/>
            <person name="Schiff S.L."/>
            <person name="Watanabe T."/>
            <person name="Fukui M."/>
            <person name="Hanada S."/>
            <person name="Tank M."/>
            <person name="Neufeld J.D."/>
        </authorList>
    </citation>
    <scope>NUCLEOTIDE SEQUENCE</scope>
    <source>
        <strain evidence="4">L227-S17</strain>
    </source>
</reference>
<feature type="repeat" description="NHL" evidence="2">
    <location>
        <begin position="756"/>
        <end position="795"/>
    </location>
</feature>
<evidence type="ECO:0000313" key="6">
    <source>
        <dbReference type="Proteomes" id="UP001431572"/>
    </source>
</evidence>
<dbReference type="SUPFAM" id="SSF63829">
    <property type="entry name" value="Calcium-dependent phosphotriesterase"/>
    <property type="match status" value="3"/>
</dbReference>
<gene>
    <name evidence="3" type="ORF">HXX08_08090</name>
    <name evidence="4" type="ORF">OZ401_000962</name>
</gene>
<feature type="repeat" description="NHL" evidence="2">
    <location>
        <begin position="637"/>
        <end position="665"/>
    </location>
</feature>
<dbReference type="Gene3D" id="2.120.10.30">
    <property type="entry name" value="TolB, C-terminal domain"/>
    <property type="match status" value="7"/>
</dbReference>
<dbReference type="GO" id="GO:0008270">
    <property type="term" value="F:zinc ion binding"/>
    <property type="evidence" value="ECO:0007669"/>
    <property type="project" value="UniProtKB-KW"/>
</dbReference>
<dbReference type="Pfam" id="PF06739">
    <property type="entry name" value="SBBP"/>
    <property type="match status" value="1"/>
</dbReference>
<name>A0A8T7LZR8_9CHLR</name>
<dbReference type="AlphaFoldDB" id="A0A8T7LZR8"/>
<dbReference type="RefSeq" id="WP_341469579.1">
    <property type="nucleotide sequence ID" value="NZ_CP128399.1"/>
</dbReference>
<dbReference type="Proteomes" id="UP000521676">
    <property type="component" value="Unassembled WGS sequence"/>
</dbReference>
<dbReference type="InterPro" id="IPR011042">
    <property type="entry name" value="6-blade_b-propeller_TolB-like"/>
</dbReference>
<evidence type="ECO:0000256" key="1">
    <source>
        <dbReference type="ARBA" id="ARBA00022737"/>
    </source>
</evidence>
<feature type="repeat" description="NHL" evidence="2">
    <location>
        <begin position="373"/>
        <end position="412"/>
    </location>
</feature>
<dbReference type="Proteomes" id="UP001431572">
    <property type="component" value="Chromosome 1"/>
</dbReference>
<feature type="repeat" description="NHL" evidence="2">
    <location>
        <begin position="711"/>
        <end position="748"/>
    </location>
</feature>
<reference evidence="3 5" key="1">
    <citation type="submission" date="2020-06" db="EMBL/GenBank/DDBJ databases">
        <title>Anoxygenic phototrophic Chloroflexota member uses a Type I reaction center.</title>
        <authorList>
            <person name="Tsuji J.M."/>
            <person name="Shaw N.A."/>
            <person name="Nagashima S."/>
            <person name="Venkiteswaran J."/>
            <person name="Schiff S.L."/>
            <person name="Hanada S."/>
            <person name="Tank M."/>
            <person name="Neufeld J.D."/>
        </authorList>
    </citation>
    <scope>NUCLEOTIDE SEQUENCE [LARGE SCALE GENOMIC DNA]</scope>
    <source>
        <strain evidence="3">L227-S17</strain>
    </source>
</reference>
<evidence type="ECO:0000256" key="2">
    <source>
        <dbReference type="PROSITE-ProRule" id="PRU00504"/>
    </source>
</evidence>
<proteinExistence type="predicted"/>
<dbReference type="Pfam" id="PF01436">
    <property type="entry name" value="NHL"/>
    <property type="match status" value="6"/>
</dbReference>
<feature type="repeat" description="NHL" evidence="2">
    <location>
        <begin position="530"/>
        <end position="558"/>
    </location>
</feature>
<dbReference type="PANTHER" id="PTHR24104">
    <property type="entry name" value="E3 UBIQUITIN-PROTEIN LIGASE NHLRC1-RELATED"/>
    <property type="match status" value="1"/>
</dbReference>
<dbReference type="InterPro" id="IPR010620">
    <property type="entry name" value="SBBP_repeat"/>
</dbReference>
<evidence type="ECO:0000313" key="5">
    <source>
        <dbReference type="Proteomes" id="UP000521676"/>
    </source>
</evidence>
<dbReference type="EMBL" id="JACATZ010000001">
    <property type="protein sequence ID" value="NWJ45822.1"/>
    <property type="molecule type" value="Genomic_DNA"/>
</dbReference>
<keyword evidence="1" id="KW-0677">Repeat</keyword>
<feature type="repeat" description="NHL" evidence="2">
    <location>
        <begin position="587"/>
        <end position="612"/>
    </location>
</feature>
<dbReference type="EMBL" id="CP128399">
    <property type="protein sequence ID" value="WJW67687.1"/>
    <property type="molecule type" value="Genomic_DNA"/>
</dbReference>
<evidence type="ECO:0000313" key="3">
    <source>
        <dbReference type="EMBL" id="NWJ45822.1"/>
    </source>
</evidence>
<accession>A0A8T7LZR8</accession>